<reference evidence="1 2" key="1">
    <citation type="submission" date="2024-04" db="EMBL/GenBank/DDBJ databases">
        <authorList>
            <person name="Waldvogel A.-M."/>
            <person name="Schoenle A."/>
        </authorList>
    </citation>
    <scope>NUCLEOTIDE SEQUENCE [LARGE SCALE GENOMIC DNA]</scope>
</reference>
<protein>
    <recommendedName>
        <fullName evidence="3">Secreted protein</fullName>
    </recommendedName>
</protein>
<dbReference type="EMBL" id="OZ035834">
    <property type="protein sequence ID" value="CAL1576662.1"/>
    <property type="molecule type" value="Genomic_DNA"/>
</dbReference>
<sequence>MISLLPSELVITVCSVVSNLTLKLVQTQMSLSPEAALPRVAPELRPLLSHVVRHGRVGLDSSNCLRVTDIKTGYTSVPFSFLA</sequence>
<evidence type="ECO:0000313" key="2">
    <source>
        <dbReference type="Proteomes" id="UP001497482"/>
    </source>
</evidence>
<name>A0AAV2JGJ4_KNICA</name>
<keyword evidence="2" id="KW-1185">Reference proteome</keyword>
<evidence type="ECO:0000313" key="1">
    <source>
        <dbReference type="EMBL" id="CAL1576662.1"/>
    </source>
</evidence>
<dbReference type="AlphaFoldDB" id="A0AAV2JGJ4"/>
<proteinExistence type="predicted"/>
<evidence type="ECO:0008006" key="3">
    <source>
        <dbReference type="Google" id="ProtNLM"/>
    </source>
</evidence>
<accession>A0AAV2JGJ4</accession>
<organism evidence="1 2">
    <name type="scientific">Knipowitschia caucasica</name>
    <name type="common">Caucasian dwarf goby</name>
    <name type="synonym">Pomatoschistus caucasicus</name>
    <dbReference type="NCBI Taxonomy" id="637954"/>
    <lineage>
        <taxon>Eukaryota</taxon>
        <taxon>Metazoa</taxon>
        <taxon>Chordata</taxon>
        <taxon>Craniata</taxon>
        <taxon>Vertebrata</taxon>
        <taxon>Euteleostomi</taxon>
        <taxon>Actinopterygii</taxon>
        <taxon>Neopterygii</taxon>
        <taxon>Teleostei</taxon>
        <taxon>Neoteleostei</taxon>
        <taxon>Acanthomorphata</taxon>
        <taxon>Gobiaria</taxon>
        <taxon>Gobiiformes</taxon>
        <taxon>Gobioidei</taxon>
        <taxon>Gobiidae</taxon>
        <taxon>Gobiinae</taxon>
        <taxon>Knipowitschia</taxon>
    </lineage>
</organism>
<dbReference type="Proteomes" id="UP001497482">
    <property type="component" value="Chromosome 12"/>
</dbReference>
<gene>
    <name evidence="1" type="ORF">KC01_LOCUS8075</name>
</gene>